<dbReference type="HOGENOM" id="CLU_2849189_0_0_1"/>
<protein>
    <submittedName>
        <fullName evidence="1">Uncharacterized protein</fullName>
    </submittedName>
</protein>
<accession>A0A0C2SXJ8</accession>
<organism evidence="1 2">
    <name type="scientific">Amanita muscaria (strain Koide BX008)</name>
    <dbReference type="NCBI Taxonomy" id="946122"/>
    <lineage>
        <taxon>Eukaryota</taxon>
        <taxon>Fungi</taxon>
        <taxon>Dikarya</taxon>
        <taxon>Basidiomycota</taxon>
        <taxon>Agaricomycotina</taxon>
        <taxon>Agaricomycetes</taxon>
        <taxon>Agaricomycetidae</taxon>
        <taxon>Agaricales</taxon>
        <taxon>Pluteineae</taxon>
        <taxon>Amanitaceae</taxon>
        <taxon>Amanita</taxon>
    </lineage>
</organism>
<dbReference type="InParanoid" id="A0A0C2SXJ8"/>
<dbReference type="EMBL" id="KN818327">
    <property type="protein sequence ID" value="KIL58864.1"/>
    <property type="molecule type" value="Genomic_DNA"/>
</dbReference>
<dbReference type="Proteomes" id="UP000054549">
    <property type="component" value="Unassembled WGS sequence"/>
</dbReference>
<sequence length="65" mass="7390">MMRGESFTPEAVRSHRRDRLCGYKMISREVGPGRYRLVGGEGTRDEMIGVIREVGRHRNVSLSLA</sequence>
<reference evidence="1 2" key="1">
    <citation type="submission" date="2014-04" db="EMBL/GenBank/DDBJ databases">
        <title>Evolutionary Origins and Diversification of the Mycorrhizal Mutualists.</title>
        <authorList>
            <consortium name="DOE Joint Genome Institute"/>
            <consortium name="Mycorrhizal Genomics Consortium"/>
            <person name="Kohler A."/>
            <person name="Kuo A."/>
            <person name="Nagy L.G."/>
            <person name="Floudas D."/>
            <person name="Copeland A."/>
            <person name="Barry K.W."/>
            <person name="Cichocki N."/>
            <person name="Veneault-Fourrey C."/>
            <person name="LaButti K."/>
            <person name="Lindquist E.A."/>
            <person name="Lipzen A."/>
            <person name="Lundell T."/>
            <person name="Morin E."/>
            <person name="Murat C."/>
            <person name="Riley R."/>
            <person name="Ohm R."/>
            <person name="Sun H."/>
            <person name="Tunlid A."/>
            <person name="Henrissat B."/>
            <person name="Grigoriev I.V."/>
            <person name="Hibbett D.S."/>
            <person name="Martin F."/>
        </authorList>
    </citation>
    <scope>NUCLEOTIDE SEQUENCE [LARGE SCALE GENOMIC DNA]</scope>
    <source>
        <strain evidence="1 2">Koide BX008</strain>
    </source>
</reference>
<proteinExistence type="predicted"/>
<keyword evidence="2" id="KW-1185">Reference proteome</keyword>
<gene>
    <name evidence="1" type="ORF">M378DRAFT_170045</name>
</gene>
<evidence type="ECO:0000313" key="2">
    <source>
        <dbReference type="Proteomes" id="UP000054549"/>
    </source>
</evidence>
<dbReference type="AlphaFoldDB" id="A0A0C2SXJ8"/>
<name>A0A0C2SXJ8_AMAMK</name>
<evidence type="ECO:0000313" key="1">
    <source>
        <dbReference type="EMBL" id="KIL58864.1"/>
    </source>
</evidence>